<keyword evidence="2" id="KW-0238">DNA-binding</keyword>
<evidence type="ECO:0000256" key="3">
    <source>
        <dbReference type="ARBA" id="ARBA00023163"/>
    </source>
</evidence>
<evidence type="ECO:0000256" key="1">
    <source>
        <dbReference type="ARBA" id="ARBA00023015"/>
    </source>
</evidence>
<dbReference type="EMBL" id="BOOG01000084">
    <property type="protein sequence ID" value="GIH73334.1"/>
    <property type="molecule type" value="Genomic_DNA"/>
</dbReference>
<dbReference type="CDD" id="cd00090">
    <property type="entry name" value="HTH_ARSR"/>
    <property type="match status" value="1"/>
</dbReference>
<feature type="domain" description="HTH marR-type" evidence="4">
    <location>
        <begin position="5"/>
        <end position="140"/>
    </location>
</feature>
<dbReference type="InterPro" id="IPR039422">
    <property type="entry name" value="MarR/SlyA-like"/>
</dbReference>
<dbReference type="PANTHER" id="PTHR33164:SF99">
    <property type="entry name" value="MARR FAMILY REGULATORY PROTEIN"/>
    <property type="match status" value="1"/>
</dbReference>
<organism evidence="5 6">
    <name type="scientific">Sphaerimonospora thailandensis</name>
    <dbReference type="NCBI Taxonomy" id="795644"/>
    <lineage>
        <taxon>Bacteria</taxon>
        <taxon>Bacillati</taxon>
        <taxon>Actinomycetota</taxon>
        <taxon>Actinomycetes</taxon>
        <taxon>Streptosporangiales</taxon>
        <taxon>Streptosporangiaceae</taxon>
        <taxon>Sphaerimonospora</taxon>
    </lineage>
</organism>
<gene>
    <name evidence="5" type="ORF">Mth01_55870</name>
</gene>
<dbReference type="PRINTS" id="PR00598">
    <property type="entry name" value="HTHMARR"/>
</dbReference>
<name>A0A8J3REG0_9ACTN</name>
<dbReference type="Gene3D" id="1.10.10.10">
    <property type="entry name" value="Winged helix-like DNA-binding domain superfamily/Winged helix DNA-binding domain"/>
    <property type="match status" value="1"/>
</dbReference>
<dbReference type="SMART" id="SM00347">
    <property type="entry name" value="HTH_MARR"/>
    <property type="match status" value="1"/>
</dbReference>
<dbReference type="GO" id="GO:0003677">
    <property type="term" value="F:DNA binding"/>
    <property type="evidence" value="ECO:0007669"/>
    <property type="project" value="UniProtKB-KW"/>
</dbReference>
<dbReference type="PANTHER" id="PTHR33164">
    <property type="entry name" value="TRANSCRIPTIONAL REGULATOR, MARR FAMILY"/>
    <property type="match status" value="1"/>
</dbReference>
<dbReference type="PROSITE" id="PS01117">
    <property type="entry name" value="HTH_MARR_1"/>
    <property type="match status" value="1"/>
</dbReference>
<evidence type="ECO:0000259" key="4">
    <source>
        <dbReference type="PROSITE" id="PS50995"/>
    </source>
</evidence>
<dbReference type="InterPro" id="IPR023187">
    <property type="entry name" value="Tscrpt_reg_MarR-type_CS"/>
</dbReference>
<keyword evidence="1" id="KW-0805">Transcription regulation</keyword>
<accession>A0A8J3REG0</accession>
<dbReference type="Proteomes" id="UP000610966">
    <property type="component" value="Unassembled WGS sequence"/>
</dbReference>
<dbReference type="SUPFAM" id="SSF46785">
    <property type="entry name" value="Winged helix' DNA-binding domain"/>
    <property type="match status" value="1"/>
</dbReference>
<evidence type="ECO:0000313" key="6">
    <source>
        <dbReference type="Proteomes" id="UP000610966"/>
    </source>
</evidence>
<evidence type="ECO:0000313" key="5">
    <source>
        <dbReference type="EMBL" id="GIH73334.1"/>
    </source>
</evidence>
<keyword evidence="6" id="KW-1185">Reference proteome</keyword>
<dbReference type="GO" id="GO:0006950">
    <property type="term" value="P:response to stress"/>
    <property type="evidence" value="ECO:0007669"/>
    <property type="project" value="TreeGrafter"/>
</dbReference>
<dbReference type="PROSITE" id="PS50995">
    <property type="entry name" value="HTH_MARR_2"/>
    <property type="match status" value="1"/>
</dbReference>
<dbReference type="InterPro" id="IPR036390">
    <property type="entry name" value="WH_DNA-bd_sf"/>
</dbReference>
<dbReference type="InterPro" id="IPR036388">
    <property type="entry name" value="WH-like_DNA-bd_sf"/>
</dbReference>
<keyword evidence="3" id="KW-0804">Transcription</keyword>
<dbReference type="InterPro" id="IPR011991">
    <property type="entry name" value="ArsR-like_HTH"/>
</dbReference>
<dbReference type="AlphaFoldDB" id="A0A8J3REG0"/>
<dbReference type="Pfam" id="PF12802">
    <property type="entry name" value="MarR_2"/>
    <property type="match status" value="1"/>
</dbReference>
<dbReference type="RefSeq" id="WP_204018967.1">
    <property type="nucleotide sequence ID" value="NZ_BOOG01000084.1"/>
</dbReference>
<protein>
    <submittedName>
        <fullName evidence="5">MarR family transcriptional regulator</fullName>
    </submittedName>
</protein>
<sequence length="152" mass="17209">MTRIRGEIPLLMAMAYRIMIDDLHAQLEAEGSDLLRPAHGYTFKFLLDRDDATTVDLADHLGITKQAASKIVEELEEWGYVTRRPHPTDRRARALGLTPKGQAYVERANELRGRTEDRWAALIGPDRLDQIYEDLCALVDSAGGRTPPRPVW</sequence>
<dbReference type="InterPro" id="IPR000835">
    <property type="entry name" value="HTH_MarR-typ"/>
</dbReference>
<reference evidence="5" key="1">
    <citation type="submission" date="2021-01" db="EMBL/GenBank/DDBJ databases">
        <title>Whole genome shotgun sequence of Sphaerimonospora thailandensis NBRC 107569.</title>
        <authorList>
            <person name="Komaki H."/>
            <person name="Tamura T."/>
        </authorList>
    </citation>
    <scope>NUCLEOTIDE SEQUENCE</scope>
    <source>
        <strain evidence="5">NBRC 107569</strain>
    </source>
</reference>
<comment type="caution">
    <text evidence="5">The sequence shown here is derived from an EMBL/GenBank/DDBJ whole genome shotgun (WGS) entry which is preliminary data.</text>
</comment>
<dbReference type="GO" id="GO:0003700">
    <property type="term" value="F:DNA-binding transcription factor activity"/>
    <property type="evidence" value="ECO:0007669"/>
    <property type="project" value="InterPro"/>
</dbReference>
<evidence type="ECO:0000256" key="2">
    <source>
        <dbReference type="ARBA" id="ARBA00023125"/>
    </source>
</evidence>
<proteinExistence type="predicted"/>